<feature type="domain" description="Non-reducing end beta-L-arabinofuranosidase-like GH127 C-terminal" evidence="3">
    <location>
        <begin position="525"/>
        <end position="642"/>
    </location>
</feature>
<evidence type="ECO:0000313" key="4">
    <source>
        <dbReference type="EMBL" id="KAJ9156529.1"/>
    </source>
</evidence>
<comment type="caution">
    <text evidence="4">The sequence shown here is derived from an EMBL/GenBank/DDBJ whole genome shotgun (WGS) entry which is preliminary data.</text>
</comment>
<feature type="domain" description="Non-reducing end beta-L-arabinofuranosidase-like GH127 middle" evidence="2">
    <location>
        <begin position="433"/>
        <end position="507"/>
    </location>
</feature>
<evidence type="ECO:0000259" key="1">
    <source>
        <dbReference type="Pfam" id="PF07944"/>
    </source>
</evidence>
<evidence type="ECO:0000259" key="3">
    <source>
        <dbReference type="Pfam" id="PF20737"/>
    </source>
</evidence>
<feature type="domain" description="Non-reducing end beta-L-arabinofuranosidase-like GH127 catalytic" evidence="1">
    <location>
        <begin position="10"/>
        <end position="416"/>
    </location>
</feature>
<evidence type="ECO:0000313" key="5">
    <source>
        <dbReference type="Proteomes" id="UP001174694"/>
    </source>
</evidence>
<dbReference type="AlphaFoldDB" id="A0AA38RSJ8"/>
<organism evidence="4 5">
    <name type="scientific">Pleurostoma richardsiae</name>
    <dbReference type="NCBI Taxonomy" id="41990"/>
    <lineage>
        <taxon>Eukaryota</taxon>
        <taxon>Fungi</taxon>
        <taxon>Dikarya</taxon>
        <taxon>Ascomycota</taxon>
        <taxon>Pezizomycotina</taxon>
        <taxon>Sordariomycetes</taxon>
        <taxon>Sordariomycetidae</taxon>
        <taxon>Calosphaeriales</taxon>
        <taxon>Pleurostomataceae</taxon>
        <taxon>Pleurostoma</taxon>
    </lineage>
</organism>
<dbReference type="Pfam" id="PF20736">
    <property type="entry name" value="Glyco_hydro127M"/>
    <property type="match status" value="1"/>
</dbReference>
<dbReference type="InterPro" id="IPR049046">
    <property type="entry name" value="Beta-AFase-like_GH127_middle"/>
</dbReference>
<protein>
    <submittedName>
        <fullName evidence="4">DUF1680-domain-containing protein</fullName>
    </submittedName>
</protein>
<accession>A0AA38RSJ8</accession>
<dbReference type="Proteomes" id="UP001174694">
    <property type="component" value="Unassembled WGS sequence"/>
</dbReference>
<gene>
    <name evidence="4" type="ORF">NKR23_g1132</name>
</gene>
<dbReference type="SUPFAM" id="SSF48208">
    <property type="entry name" value="Six-hairpin glycosidases"/>
    <property type="match status" value="1"/>
</dbReference>
<dbReference type="InterPro" id="IPR008928">
    <property type="entry name" value="6-hairpin_glycosidase_sf"/>
</dbReference>
<dbReference type="GO" id="GO:0005975">
    <property type="term" value="P:carbohydrate metabolic process"/>
    <property type="evidence" value="ECO:0007669"/>
    <property type="project" value="InterPro"/>
</dbReference>
<dbReference type="PANTHER" id="PTHR43465:SF2">
    <property type="entry name" value="DUF1680 DOMAIN PROTEIN (AFU_ORTHOLOGUE AFUA_1G08910)"/>
    <property type="match status" value="1"/>
</dbReference>
<keyword evidence="5" id="KW-1185">Reference proteome</keyword>
<dbReference type="PANTHER" id="PTHR43465">
    <property type="entry name" value="DUF1680 DOMAIN PROTEIN (AFU_ORTHOLOGUE AFUA_1G08910)"/>
    <property type="match status" value="1"/>
</dbReference>
<reference evidence="4" key="1">
    <citation type="submission" date="2022-07" db="EMBL/GenBank/DDBJ databases">
        <title>Fungi with potential for degradation of polypropylene.</title>
        <authorList>
            <person name="Gostincar C."/>
        </authorList>
    </citation>
    <scope>NUCLEOTIDE SEQUENCE</scope>
    <source>
        <strain evidence="4">EXF-13308</strain>
    </source>
</reference>
<dbReference type="InterPro" id="IPR049174">
    <property type="entry name" value="Beta-AFase-like"/>
</dbReference>
<dbReference type="Pfam" id="PF07944">
    <property type="entry name" value="Beta-AFase-like_GH127_cat"/>
    <property type="match status" value="1"/>
</dbReference>
<sequence length="648" mass="72741">MSQPIPFTRVNIASSFWDTHIKASREESLPIILDKLKSYGTWDAMRLKWKKGDPGATPDILWDSDVGKYIEAASYSLFHEKNPEIDAAVNEGIDMIINAQQDDGYIGIYHTIVEPGKRWSSLAHNLELYGGGHILEAAVTRHIALGCPQNDKFLDAMKKYVDLLVQTFGPGENQRHDYPGHQEIELALMRLYDVTGDRRCVSLAKYFIEERGRTDHPRHGHAWDIAARARGDDPETFFPYYWPRPRCYWHMQAQAPLREQKEIVGHSVQAMYWLSSVVDVALATGEKSYLDTVETLWADMINTKMYVTGGIGSVHIYEGFGPRYDLPNETSYAETCAAVGVVFLAQRLLRVKADAAVADVMELALYNALLAGISLDGRTFNYDNPLATIACSHKRSEWFKVFCCPSNICRFLNSLGGYLYGEDNVEGTLRFTVHNYVGGEVIVGANTWVVETEWPWEGRTSLRPKESTEPTIVRLRVPGWAKSYQISLNGKSAKHQVIAGYASLPVRAYTAWDVIDFIADMIPEHLVPHPLVHQNRGCLAIRRGPIVYALESVDQDPSAADLRLVRIDGSAALEAADMNVLDKRVVSIRTRGAVVDVPVEDKATYTPEGNAKEHGEKPVNLIFVPYFAWANRGPSDMRVWIQASVNHN</sequence>
<dbReference type="Pfam" id="PF20737">
    <property type="entry name" value="Glyco_hydro127C"/>
    <property type="match status" value="1"/>
</dbReference>
<dbReference type="InterPro" id="IPR012878">
    <property type="entry name" value="Beta-AFase-like_GH127_cat"/>
</dbReference>
<evidence type="ECO:0000259" key="2">
    <source>
        <dbReference type="Pfam" id="PF20736"/>
    </source>
</evidence>
<dbReference type="InterPro" id="IPR049049">
    <property type="entry name" value="Beta-AFase-like_GH127_C"/>
</dbReference>
<proteinExistence type="predicted"/>
<name>A0AA38RSJ8_9PEZI</name>
<dbReference type="EMBL" id="JANBVO010000002">
    <property type="protein sequence ID" value="KAJ9156529.1"/>
    <property type="molecule type" value="Genomic_DNA"/>
</dbReference>